<reference evidence="6 7" key="1">
    <citation type="journal article" date="2010" name="Proc. Natl. Acad. Sci. U.S.A.">
        <title>Insights into evolution of multicellular fungi from the assembled chromosomes of the mushroom Coprinopsis cinerea (Coprinus cinereus).</title>
        <authorList>
            <person name="Stajich J.E."/>
            <person name="Wilke S.K."/>
            <person name="Ahren D."/>
            <person name="Au C.H."/>
            <person name="Birren B.W."/>
            <person name="Borodovsky M."/>
            <person name="Burns C."/>
            <person name="Canback B."/>
            <person name="Casselton L.A."/>
            <person name="Cheng C.K."/>
            <person name="Deng J."/>
            <person name="Dietrich F.S."/>
            <person name="Fargo D.C."/>
            <person name="Farman M.L."/>
            <person name="Gathman A.C."/>
            <person name="Goldberg J."/>
            <person name="Guigo R."/>
            <person name="Hoegger P.J."/>
            <person name="Hooker J.B."/>
            <person name="Huggins A."/>
            <person name="James T.Y."/>
            <person name="Kamada T."/>
            <person name="Kilaru S."/>
            <person name="Kodira C."/>
            <person name="Kues U."/>
            <person name="Kupfer D."/>
            <person name="Kwan H.S."/>
            <person name="Lomsadze A."/>
            <person name="Li W."/>
            <person name="Lilly W.W."/>
            <person name="Ma L.J."/>
            <person name="Mackey A.J."/>
            <person name="Manning G."/>
            <person name="Martin F."/>
            <person name="Muraguchi H."/>
            <person name="Natvig D.O."/>
            <person name="Palmerini H."/>
            <person name="Ramesh M.A."/>
            <person name="Rehmeyer C.J."/>
            <person name="Roe B.A."/>
            <person name="Shenoy N."/>
            <person name="Stanke M."/>
            <person name="Ter-Hovhannisyan V."/>
            <person name="Tunlid A."/>
            <person name="Velagapudi R."/>
            <person name="Vision T.J."/>
            <person name="Zeng Q."/>
            <person name="Zolan M.E."/>
            <person name="Pukkila P.J."/>
        </authorList>
    </citation>
    <scope>NUCLEOTIDE SEQUENCE [LARGE SCALE GENOMIC DNA]</scope>
    <source>
        <strain evidence="7">Okayama-7 / 130 / ATCC MYA-4618 / FGSC 9003</strain>
    </source>
</reference>
<gene>
    <name evidence="6" type="ORF">CC1G_10243</name>
</gene>
<dbReference type="GeneID" id="6011844"/>
<feature type="region of interest" description="Disordered" evidence="2">
    <location>
        <begin position="90"/>
        <end position="253"/>
    </location>
</feature>
<dbReference type="Pfam" id="PF14214">
    <property type="entry name" value="Helitron_like_N"/>
    <property type="match status" value="1"/>
</dbReference>
<organism evidence="6 7">
    <name type="scientific">Coprinopsis cinerea (strain Okayama-7 / 130 / ATCC MYA-4618 / FGSC 9003)</name>
    <name type="common">Inky cap fungus</name>
    <name type="synonym">Hormographiella aspergillata</name>
    <dbReference type="NCBI Taxonomy" id="240176"/>
    <lineage>
        <taxon>Eukaryota</taxon>
        <taxon>Fungi</taxon>
        <taxon>Dikarya</taxon>
        <taxon>Basidiomycota</taxon>
        <taxon>Agaricomycotina</taxon>
        <taxon>Agaricomycetes</taxon>
        <taxon>Agaricomycetidae</taxon>
        <taxon>Agaricales</taxon>
        <taxon>Agaricineae</taxon>
        <taxon>Psathyrellaceae</taxon>
        <taxon>Coprinopsis</taxon>
    </lineage>
</organism>
<accession>A8NPE0</accession>
<feature type="domain" description="DNA helicase Pif1-like 2B" evidence="5">
    <location>
        <begin position="1494"/>
        <end position="1539"/>
    </location>
</feature>
<keyword evidence="1" id="KW-0378">Hydrolase</keyword>
<comment type="cofactor">
    <cofactor evidence="1">
        <name>Mg(2+)</name>
        <dbReference type="ChEBI" id="CHEBI:18420"/>
    </cofactor>
</comment>
<protein>
    <recommendedName>
        <fullName evidence="1">ATP-dependent DNA helicase</fullName>
        <ecNumber evidence="1">5.6.2.3</ecNumber>
    </recommendedName>
</protein>
<dbReference type="GO" id="GO:0000723">
    <property type="term" value="P:telomere maintenance"/>
    <property type="evidence" value="ECO:0007669"/>
    <property type="project" value="InterPro"/>
</dbReference>
<dbReference type="RefSeq" id="XP_001835316.2">
    <property type="nucleotide sequence ID" value="XM_001835264.2"/>
</dbReference>
<dbReference type="EMBL" id="AACS02000012">
    <property type="protein sequence ID" value="EAU86521.2"/>
    <property type="molecule type" value="Genomic_DNA"/>
</dbReference>
<evidence type="ECO:0000256" key="1">
    <source>
        <dbReference type="RuleBase" id="RU363044"/>
    </source>
</evidence>
<dbReference type="GO" id="GO:0006310">
    <property type="term" value="P:DNA recombination"/>
    <property type="evidence" value="ECO:0007669"/>
    <property type="project" value="UniProtKB-KW"/>
</dbReference>
<feature type="region of interest" description="Disordered" evidence="2">
    <location>
        <begin position="1"/>
        <end position="67"/>
    </location>
</feature>
<dbReference type="HOGENOM" id="CLU_001324_0_3_1"/>
<dbReference type="PANTHER" id="PTHR10492:SF57">
    <property type="entry name" value="ATP-DEPENDENT DNA HELICASE"/>
    <property type="match status" value="1"/>
</dbReference>
<keyword evidence="1" id="KW-0067">ATP-binding</keyword>
<keyword evidence="1" id="KW-0227">DNA damage</keyword>
<dbReference type="GO" id="GO:0016887">
    <property type="term" value="F:ATP hydrolysis activity"/>
    <property type="evidence" value="ECO:0007669"/>
    <property type="project" value="RHEA"/>
</dbReference>
<keyword evidence="1" id="KW-0234">DNA repair</keyword>
<sequence length="1655" mass="186893">MSGSTGLRRSSRQAAASPAPTPPSSAVLPRWRARQSNNENVPPPNVAQQTPGPTLRPPGTGVPLQNIGNFALSGLQHSSPSYRDVFRHWQASSSSPSTHLSSERSRPSRRGPTGVQTPPATQNRRHLQGAASTSTGLLTPVATQRRVGPALPTPPATQSNTLSDPPSTTDSTLEAESARIRNLARNSAYATPQGSPRRRRVQRVRLDDSESSASESDASMTSTSRPRTTRVSSARQEGMVRRRSPTRNGQIPRRRLFLAARTQYLESKVPRHDLGRMDVPCPHCGALHWLIERTDGSIGSPLFGTCCRKGRVRIPLLEQPPQPLQLLLTAQTLQAKAFRNDLWKYNRAFSFTSLGVLEDHAINNGSSAPVFRICGELHHNSAALTPTGGRTPKYAQLYIYEPQAALQHRINQNEDLDSGIMAQLQAMLLASNRFAHLYRSAYQIMTREGQPPDVSVRLRLLQGQDRRRYNTPTSDEFAVVVPDRQGNEQGRDIILRLHGGGLHRISDLHPAYAPLQYPLLFPYGERGWSPDLKLKKAGDFTADSNERLSQTEYAAFRIHYRPNEGQSLIRGGRLFTRYIVDMWASADQNRLRFLRDHQKELRAELYSGLEDAIGTEDHSDLNQLGRRVVLPSSYIGGPRNMMQRYQDAMAVARHFRRVDLFITMTTNPQWEEITRELLPGQTAYDRPDLVARVFEMKKDALLEDIYKNGIFGNAVAYVYTIEFQKRGLPHVHILVFLDTPYKLSTVDAIDSCIRAYWPDPFTEPRLFETVKNCMVHGPCGALNPRAPCMDNGKCTKNFPKPFQPATEMNDDGFPKYRRPDDGRRYPIGVHWVDNRWIVPYCPYLSSKYDCHINVECAASLGSIGYVVKYMEKGPDRATLEIMRQQTGRDIEVNENDEIQRWVLGRYISAPESVWRILHFWIHKQIPSVERLQVHLPGQHMVTFDPDEDVRTVMERASQERTTLTAFFNANADDGELGVVARQCTYQEFPQKFVWDSRSRRWKIRQRGFSLGRMVFVPPNGGERFYLRTLLTVVRGARSFQDLRTYDGIEYPTFREACLARGLLEDDGEWRQCLQEAAEMGTGTRLRHLFVVILLFCAPSQPEVLWEQFRERMCDNLRYRLQNSGIVNPTEEQVYDYGLYMINNLLSESGRSLEDWPSMPQPIMDWDDLQENPLIAEQRNYDPEAEQQSLITRLALLNNEQRAAYDEIVHSVEGNEGRLFFLHGSGGTGKTFVYKTVCNRIRSNGSIVLCVASSGIAALLLPGGRTAHSMFRIPVGTLHEDSLCDIAKRSPRADLLCQTRLIIWDEAVPQHRYAFEALDRTCRDIRDNDSPFGGITVVFGGDFQQTLPVVRRGSREGIVGATIRYSYLWEHIHVLHLRQNMRLDAQDPSSIGFAQWLIDVGHGQNLSDDNHLDFPQDMRSPSSNSLINFIYPGIDSPTPPPAQYFLDRMILAPRNADVSDLNEGILDKMAGQKRTYVSADELLTESSASHPVPIEFLRTVNASGLPPGELSMKLGSPLILLRNLSPKHGLCNGTRMVVTRMSDRVLEVQIIGGECNGDRVFIPRISLIPSDNDDILIKFRRRQFPVRLAFALTINKAQGQSVKYVGLDLRNPVFAHGQLYVALSRATSRQRIKVLLPDGEQECSTPNVVYPEVLLA</sequence>
<comment type="caution">
    <text evidence="6">The sequence shown here is derived from an EMBL/GenBank/DDBJ whole genome shotgun (WGS) entry which is preliminary data.</text>
</comment>
<dbReference type="GO" id="GO:0006281">
    <property type="term" value="P:DNA repair"/>
    <property type="evidence" value="ECO:0007669"/>
    <property type="project" value="UniProtKB-KW"/>
</dbReference>
<dbReference type="GO" id="GO:0005524">
    <property type="term" value="F:ATP binding"/>
    <property type="evidence" value="ECO:0007669"/>
    <property type="project" value="UniProtKB-KW"/>
</dbReference>
<keyword evidence="7" id="KW-1185">Reference proteome</keyword>
<keyword evidence="1" id="KW-0233">DNA recombination</keyword>
<keyword evidence="1" id="KW-0547">Nucleotide-binding</keyword>
<evidence type="ECO:0000313" key="7">
    <source>
        <dbReference type="Proteomes" id="UP000001861"/>
    </source>
</evidence>
<dbReference type="CDD" id="cd18809">
    <property type="entry name" value="SF1_C_RecD"/>
    <property type="match status" value="1"/>
</dbReference>
<keyword evidence="1" id="KW-0347">Helicase</keyword>
<dbReference type="InterPro" id="IPR025476">
    <property type="entry name" value="Helitron_helicase-like"/>
</dbReference>
<dbReference type="Gene3D" id="3.40.50.300">
    <property type="entry name" value="P-loop containing nucleotide triphosphate hydrolases"/>
    <property type="match status" value="1"/>
</dbReference>
<dbReference type="EC" id="5.6.2.3" evidence="1"/>
<dbReference type="Pfam" id="PF05970">
    <property type="entry name" value="PIF1"/>
    <property type="match status" value="1"/>
</dbReference>
<evidence type="ECO:0000256" key="2">
    <source>
        <dbReference type="SAM" id="MobiDB-lite"/>
    </source>
</evidence>
<dbReference type="GO" id="GO:0043139">
    <property type="term" value="F:5'-3' DNA helicase activity"/>
    <property type="evidence" value="ECO:0007669"/>
    <property type="project" value="UniProtKB-EC"/>
</dbReference>
<name>A8NPE0_COPC7</name>
<dbReference type="eggNOG" id="KOG0987">
    <property type="taxonomic scope" value="Eukaryota"/>
</dbReference>
<feature type="compositionally biased region" description="Low complexity" evidence="2">
    <location>
        <begin position="211"/>
        <end position="235"/>
    </location>
</feature>
<dbReference type="PANTHER" id="PTHR10492">
    <property type="match status" value="1"/>
</dbReference>
<feature type="compositionally biased region" description="Low complexity" evidence="2">
    <location>
        <begin position="50"/>
        <end position="63"/>
    </location>
</feature>
<comment type="catalytic activity">
    <reaction evidence="1">
        <text>ATP + H2O = ADP + phosphate + H(+)</text>
        <dbReference type="Rhea" id="RHEA:13065"/>
        <dbReference type="ChEBI" id="CHEBI:15377"/>
        <dbReference type="ChEBI" id="CHEBI:15378"/>
        <dbReference type="ChEBI" id="CHEBI:30616"/>
        <dbReference type="ChEBI" id="CHEBI:43474"/>
        <dbReference type="ChEBI" id="CHEBI:456216"/>
        <dbReference type="EC" id="5.6.2.3"/>
    </reaction>
</comment>
<feature type="compositionally biased region" description="Polar residues" evidence="2">
    <location>
        <begin position="184"/>
        <end position="194"/>
    </location>
</feature>
<feature type="domain" description="Helitron helicase-like" evidence="4">
    <location>
        <begin position="553"/>
        <end position="735"/>
    </location>
</feature>
<evidence type="ECO:0000259" key="4">
    <source>
        <dbReference type="Pfam" id="PF14214"/>
    </source>
</evidence>
<evidence type="ECO:0000259" key="3">
    <source>
        <dbReference type="Pfam" id="PF05970"/>
    </source>
</evidence>
<proteinExistence type="inferred from homology"/>
<evidence type="ECO:0000313" key="6">
    <source>
        <dbReference type="EMBL" id="EAU86521.2"/>
    </source>
</evidence>
<dbReference type="OMA" id="CNGTRMQ"/>
<evidence type="ECO:0000259" key="5">
    <source>
        <dbReference type="Pfam" id="PF21530"/>
    </source>
</evidence>
<comment type="similarity">
    <text evidence="1">Belongs to the helicase family.</text>
</comment>
<dbReference type="KEGG" id="cci:CC1G_10243"/>
<dbReference type="InterPro" id="IPR049163">
    <property type="entry name" value="Pif1-like_2B_dom"/>
</dbReference>
<dbReference type="InterPro" id="IPR010285">
    <property type="entry name" value="DNA_helicase_pif1-like_DEAD"/>
</dbReference>
<feature type="domain" description="DNA helicase Pif1-like DEAD-box helicase" evidence="3">
    <location>
        <begin position="1196"/>
        <end position="1405"/>
    </location>
</feature>
<dbReference type="Pfam" id="PF21530">
    <property type="entry name" value="Pif1_2B_dom"/>
    <property type="match status" value="1"/>
</dbReference>
<dbReference type="OrthoDB" id="3366231at2759"/>
<dbReference type="VEuPathDB" id="FungiDB:CC1G_10243"/>
<feature type="compositionally biased region" description="Low complexity" evidence="2">
    <location>
        <begin position="159"/>
        <end position="172"/>
    </location>
</feature>
<dbReference type="InterPro" id="IPR027417">
    <property type="entry name" value="P-loop_NTPase"/>
</dbReference>
<dbReference type="InParanoid" id="A8NPE0"/>
<dbReference type="Proteomes" id="UP000001861">
    <property type="component" value="Unassembled WGS sequence"/>
</dbReference>
<dbReference type="SUPFAM" id="SSF52540">
    <property type="entry name" value="P-loop containing nucleoside triphosphate hydrolases"/>
    <property type="match status" value="2"/>
</dbReference>